<sequence>MKEEFESSRGKIIRAIRKTEENLTALPHQIEGIVWPAAVMKVVLAQKLERRRNKEIPFNYMVTEFIPNEKSTDYSLENNKELSELVKFLKANHHKLPIGLRFQLAVLTDGHWSCVDNVIASKGISAFNLDAVMDSRSRHFFQVYLTNFQMAGLLSAGYLYYVSVPPGGPFSKTPKEKVANMIQTDWVSCGLFVVDHLSFLSRTNVFQHLKSSFGEADYIQLGRADIPPSLSAIFRLSQSELLLESLSSKQKATTVNRKGTLLGTIKYSGVRSKREKILQSARIYVEQSDNEKLEKIFSHNLVEHLSQFAANYSPAVNNLIEVVYNVLPKCKSLLDEEAIKLMDKLHGVILLSELNDTQKILAIANIVTSTLEKRTDISAYRLIASVLTYAVLHINNNEELFGFYINITASSICLSLNSNTNSFFSRPTGFTPSLLAHLEKAVKVQLLYNAIVDQNGRQLQLLNEMTGCSAFINKTRTFNTSETKSSQLLKELILLSEKEGTEVSRAKEVLREKLEESKKEILKEFNFTITESLSSTHSSGKSV</sequence>
<dbReference type="RefSeq" id="WP_045105488.1">
    <property type="nucleotide sequence ID" value="NZ_LN681225.1"/>
</dbReference>
<organism evidence="1 2">
    <name type="scientific">Legionella hackeliae</name>
    <dbReference type="NCBI Taxonomy" id="449"/>
    <lineage>
        <taxon>Bacteria</taxon>
        <taxon>Pseudomonadati</taxon>
        <taxon>Pseudomonadota</taxon>
        <taxon>Gammaproteobacteria</taxon>
        <taxon>Legionellales</taxon>
        <taxon>Legionellaceae</taxon>
        <taxon>Legionella</taxon>
    </lineage>
</organism>
<dbReference type="KEGG" id="lha:LHA_0990"/>
<evidence type="ECO:0000313" key="2">
    <source>
        <dbReference type="Proteomes" id="UP000032803"/>
    </source>
</evidence>
<keyword evidence="2" id="KW-1185">Reference proteome</keyword>
<dbReference type="OrthoDB" id="5633577at2"/>
<protein>
    <submittedName>
        <fullName evidence="1">Uncharacterized protein</fullName>
    </submittedName>
</protein>
<name>A0A0A8USK7_LEGHA</name>
<dbReference type="Proteomes" id="UP000032803">
    <property type="component" value="Chromosome I"/>
</dbReference>
<accession>A0A0A8USK7</accession>
<proteinExistence type="predicted"/>
<reference evidence="2" key="1">
    <citation type="submission" date="2014-09" db="EMBL/GenBank/DDBJ databases">
        <authorList>
            <person name="Gomez-Valero L."/>
        </authorList>
    </citation>
    <scope>NUCLEOTIDE SEQUENCE [LARGE SCALE GENOMIC DNA]</scope>
    <source>
        <strain evidence="2">ATCC35250</strain>
    </source>
</reference>
<dbReference type="EMBL" id="LN681225">
    <property type="protein sequence ID" value="CEK10052.1"/>
    <property type="molecule type" value="Genomic_DNA"/>
</dbReference>
<gene>
    <name evidence="1" type="ORF">LHA_0990</name>
</gene>
<dbReference type="HOGENOM" id="CLU_501344_0_0_6"/>
<dbReference type="AlphaFoldDB" id="A0A0A8USK7"/>
<evidence type="ECO:0000313" key="1">
    <source>
        <dbReference type="EMBL" id="CEK10052.1"/>
    </source>
</evidence>
<dbReference type="PATRIC" id="fig|449.7.peg.3070"/>